<comment type="caution">
    <text evidence="2">The sequence shown here is derived from an EMBL/GenBank/DDBJ whole genome shotgun (WGS) entry which is preliminary data.</text>
</comment>
<evidence type="ECO:0000313" key="3">
    <source>
        <dbReference type="Proteomes" id="UP000712600"/>
    </source>
</evidence>
<dbReference type="AlphaFoldDB" id="A0A8S9P135"/>
<protein>
    <submittedName>
        <fullName evidence="2">Uncharacterized protein</fullName>
    </submittedName>
</protein>
<feature type="region of interest" description="Disordered" evidence="1">
    <location>
        <begin position="1"/>
        <end position="50"/>
    </location>
</feature>
<evidence type="ECO:0000313" key="2">
    <source>
        <dbReference type="EMBL" id="KAF3507981.1"/>
    </source>
</evidence>
<proteinExistence type="predicted"/>
<reference evidence="2" key="1">
    <citation type="submission" date="2019-12" db="EMBL/GenBank/DDBJ databases">
        <title>Genome sequencing and annotation of Brassica cretica.</title>
        <authorList>
            <person name="Studholme D.J."/>
            <person name="Sarris P."/>
        </authorList>
    </citation>
    <scope>NUCLEOTIDE SEQUENCE</scope>
    <source>
        <strain evidence="2">PFS-109/04</strain>
        <tissue evidence="2">Leaf</tissue>
    </source>
</reference>
<sequence length="50" mass="5888">MSIPMRSPPQRTFLASENRSKQTSTVEEERPVCKSERKKMKDRIQNSNLH</sequence>
<name>A0A8S9P135_BRACR</name>
<feature type="compositionally biased region" description="Polar residues" evidence="1">
    <location>
        <begin position="9"/>
        <end position="25"/>
    </location>
</feature>
<gene>
    <name evidence="2" type="ORF">F2Q69_00002187</name>
</gene>
<evidence type="ECO:0000256" key="1">
    <source>
        <dbReference type="SAM" id="MobiDB-lite"/>
    </source>
</evidence>
<organism evidence="2 3">
    <name type="scientific">Brassica cretica</name>
    <name type="common">Mustard</name>
    <dbReference type="NCBI Taxonomy" id="69181"/>
    <lineage>
        <taxon>Eukaryota</taxon>
        <taxon>Viridiplantae</taxon>
        <taxon>Streptophyta</taxon>
        <taxon>Embryophyta</taxon>
        <taxon>Tracheophyta</taxon>
        <taxon>Spermatophyta</taxon>
        <taxon>Magnoliopsida</taxon>
        <taxon>eudicotyledons</taxon>
        <taxon>Gunneridae</taxon>
        <taxon>Pentapetalae</taxon>
        <taxon>rosids</taxon>
        <taxon>malvids</taxon>
        <taxon>Brassicales</taxon>
        <taxon>Brassicaceae</taxon>
        <taxon>Brassiceae</taxon>
        <taxon>Brassica</taxon>
    </lineage>
</organism>
<dbReference type="EMBL" id="QGKX02001521">
    <property type="protein sequence ID" value="KAF3507981.1"/>
    <property type="molecule type" value="Genomic_DNA"/>
</dbReference>
<accession>A0A8S9P135</accession>
<dbReference type="Proteomes" id="UP000712600">
    <property type="component" value="Unassembled WGS sequence"/>
</dbReference>